<evidence type="ECO:0000256" key="4">
    <source>
        <dbReference type="ARBA" id="ARBA00022452"/>
    </source>
</evidence>
<dbReference type="Gene3D" id="2.40.160.10">
    <property type="entry name" value="Porin"/>
    <property type="match status" value="1"/>
</dbReference>
<evidence type="ECO:0000259" key="12">
    <source>
        <dbReference type="Pfam" id="PF13609"/>
    </source>
</evidence>
<evidence type="ECO:0000256" key="7">
    <source>
        <dbReference type="ARBA" id="ARBA00023065"/>
    </source>
</evidence>
<evidence type="ECO:0000256" key="2">
    <source>
        <dbReference type="ARBA" id="ARBA00011233"/>
    </source>
</evidence>
<comment type="subunit">
    <text evidence="2">Homotrimer.</text>
</comment>
<evidence type="ECO:0000256" key="11">
    <source>
        <dbReference type="SAM" id="MobiDB-lite"/>
    </source>
</evidence>
<evidence type="ECO:0000256" key="1">
    <source>
        <dbReference type="ARBA" id="ARBA00004571"/>
    </source>
</evidence>
<dbReference type="PANTHER" id="PTHR34501">
    <property type="entry name" value="PROTEIN YDDL-RELATED"/>
    <property type="match status" value="1"/>
</dbReference>
<feature type="compositionally biased region" description="Low complexity" evidence="11">
    <location>
        <begin position="30"/>
        <end position="41"/>
    </location>
</feature>
<evidence type="ECO:0000256" key="6">
    <source>
        <dbReference type="ARBA" id="ARBA00022729"/>
    </source>
</evidence>
<keyword evidence="7" id="KW-0406">Ion transport</keyword>
<dbReference type="EMBL" id="CAJPVI010000014">
    <property type="protein sequence ID" value="CAG2145238.1"/>
    <property type="molecule type" value="Genomic_DNA"/>
</dbReference>
<keyword evidence="9" id="KW-0472">Membrane</keyword>
<protein>
    <submittedName>
        <fullName evidence="13">Outer membrane porin protein 32</fullName>
    </submittedName>
</protein>
<keyword evidence="4" id="KW-1134">Transmembrane beta strand</keyword>
<accession>A0ABN7PZ82</accession>
<dbReference type="InterPro" id="IPR023614">
    <property type="entry name" value="Porin_dom_sf"/>
</dbReference>
<dbReference type="Pfam" id="PF13609">
    <property type="entry name" value="Porin_4"/>
    <property type="match status" value="1"/>
</dbReference>
<keyword evidence="3" id="KW-0813">Transport</keyword>
<gene>
    <name evidence="13" type="ORF">LMG26411_02710</name>
</gene>
<evidence type="ECO:0000256" key="5">
    <source>
        <dbReference type="ARBA" id="ARBA00022692"/>
    </source>
</evidence>
<keyword evidence="6" id="KW-0732">Signal</keyword>
<comment type="caution">
    <text evidence="13">The sequence shown here is derived from an EMBL/GenBank/DDBJ whole genome shotgun (WGS) entry which is preliminary data.</text>
</comment>
<proteinExistence type="predicted"/>
<evidence type="ECO:0000256" key="9">
    <source>
        <dbReference type="ARBA" id="ARBA00023136"/>
    </source>
</evidence>
<organism evidence="13 14">
    <name type="scientific">Cupriavidus numazuensis</name>
    <dbReference type="NCBI Taxonomy" id="221992"/>
    <lineage>
        <taxon>Bacteria</taxon>
        <taxon>Pseudomonadati</taxon>
        <taxon>Pseudomonadota</taxon>
        <taxon>Betaproteobacteria</taxon>
        <taxon>Burkholderiales</taxon>
        <taxon>Burkholderiaceae</taxon>
        <taxon>Cupriavidus</taxon>
    </lineage>
</organism>
<evidence type="ECO:0000256" key="10">
    <source>
        <dbReference type="ARBA" id="ARBA00023237"/>
    </source>
</evidence>
<dbReference type="InterPro" id="IPR033900">
    <property type="entry name" value="Gram_neg_porin_domain"/>
</dbReference>
<name>A0ABN7PZ82_9BURK</name>
<keyword evidence="14" id="KW-1185">Reference proteome</keyword>
<feature type="compositionally biased region" description="Basic and acidic residues" evidence="11">
    <location>
        <begin position="52"/>
        <end position="61"/>
    </location>
</feature>
<dbReference type="InterPro" id="IPR002299">
    <property type="entry name" value="Porin_Neis"/>
</dbReference>
<evidence type="ECO:0000313" key="14">
    <source>
        <dbReference type="Proteomes" id="UP000672657"/>
    </source>
</evidence>
<keyword evidence="8" id="KW-0626">Porin</keyword>
<comment type="subcellular location">
    <subcellularLocation>
        <location evidence="1">Cell outer membrane</location>
        <topology evidence="1">Multi-pass membrane protein</topology>
    </subcellularLocation>
</comment>
<reference evidence="13 14" key="1">
    <citation type="submission" date="2021-03" db="EMBL/GenBank/DDBJ databases">
        <authorList>
            <person name="Peeters C."/>
        </authorList>
    </citation>
    <scope>NUCLEOTIDE SEQUENCE [LARGE SCALE GENOMIC DNA]</scope>
    <source>
        <strain evidence="13 14">LMG 26411</strain>
    </source>
</reference>
<keyword evidence="5" id="KW-0812">Transmembrane</keyword>
<dbReference type="SUPFAM" id="SSF56935">
    <property type="entry name" value="Porins"/>
    <property type="match status" value="1"/>
</dbReference>
<keyword evidence="10" id="KW-0998">Cell outer membrane</keyword>
<dbReference type="Proteomes" id="UP000672657">
    <property type="component" value="Unassembled WGS sequence"/>
</dbReference>
<dbReference type="PRINTS" id="PR00184">
    <property type="entry name" value="NEISSPPORIN"/>
</dbReference>
<dbReference type="PANTHER" id="PTHR34501:SF9">
    <property type="entry name" value="MAJOR OUTER MEMBRANE PROTEIN P.IA"/>
    <property type="match status" value="1"/>
</dbReference>
<evidence type="ECO:0000256" key="8">
    <source>
        <dbReference type="ARBA" id="ARBA00023114"/>
    </source>
</evidence>
<dbReference type="InterPro" id="IPR050298">
    <property type="entry name" value="Gram-neg_bact_OMP"/>
</dbReference>
<feature type="region of interest" description="Disordered" evidence="11">
    <location>
        <begin position="1"/>
        <end position="73"/>
    </location>
</feature>
<feature type="domain" description="Porin" evidence="12">
    <location>
        <begin position="78"/>
        <end position="389"/>
    </location>
</feature>
<evidence type="ECO:0000256" key="3">
    <source>
        <dbReference type="ARBA" id="ARBA00022448"/>
    </source>
</evidence>
<evidence type="ECO:0000313" key="13">
    <source>
        <dbReference type="EMBL" id="CAG2145238.1"/>
    </source>
</evidence>
<sequence>MRRRPIPKRCSGGSPGTADCSGGNTDFKYASAAASLHSQAATPSHNNGCPRRHPDNKEETLQPKQPPQDIRSRSGQAALALCLAAAGAAHAENSVTIYGILDNGIEFINNQPNGSHSVTRMTSGGQAGSRWGFRGNEDLGGGNSAFFVLESGLSMDSGSLQQGGRLFGRLAYAGIETPYGQVSLGRHRNAIFDVAIPFDPMVYDLYSVFGQDPQMGGRVDNAVRYTKEAGPLTVSAQYSFGYDSTIANGSEVPGNLKVGQEWGGSIQYGKGPFGAMIAYDERHGAAVATQDNTDRRTVVAATYAWERAKAFVGVRNLRSRVGGTTAIADIYWTGLTWKFTPAFSLTGAVYQNDQKGSDKDATTFALSALYNFSKRTLAYANIGYAKNRHGSTVGLAAPNSVTPGESQTGVVAGILHRF</sequence>
<dbReference type="CDD" id="cd00342">
    <property type="entry name" value="gram_neg_porins"/>
    <property type="match status" value="1"/>
</dbReference>